<dbReference type="GO" id="GO:0003681">
    <property type="term" value="F:bent DNA binding"/>
    <property type="evidence" value="ECO:0007669"/>
    <property type="project" value="TreeGrafter"/>
</dbReference>
<name>A0A0M0J9K5_9EUKA</name>
<feature type="region of interest" description="Disordered" evidence="7">
    <location>
        <begin position="128"/>
        <end position="205"/>
    </location>
</feature>
<evidence type="ECO:0000256" key="7">
    <source>
        <dbReference type="SAM" id="MobiDB-lite"/>
    </source>
</evidence>
<dbReference type="Pfam" id="PF12251">
    <property type="entry name" value="SNAPC3"/>
    <property type="match status" value="1"/>
</dbReference>
<dbReference type="GO" id="GO:0042796">
    <property type="term" value="P:snRNA transcription by RNA polymerase III"/>
    <property type="evidence" value="ECO:0007669"/>
    <property type="project" value="TreeGrafter"/>
</dbReference>
<dbReference type="PANTHER" id="PTHR13421:SF16">
    <property type="entry name" value="SNRNA-ACTIVATING PROTEIN COMPLEX SUBUNIT 3"/>
    <property type="match status" value="1"/>
</dbReference>
<dbReference type="AlphaFoldDB" id="A0A0M0J9K5"/>
<feature type="compositionally biased region" description="Low complexity" evidence="7">
    <location>
        <begin position="139"/>
        <end position="152"/>
    </location>
</feature>
<keyword evidence="4" id="KW-0238">DNA-binding</keyword>
<reference evidence="9" key="1">
    <citation type="journal article" date="2015" name="PLoS Genet.">
        <title>Genome Sequence and Transcriptome Analyses of Chrysochromulina tobin: Metabolic Tools for Enhanced Algal Fitness in the Prominent Order Prymnesiales (Haptophyceae).</title>
        <authorList>
            <person name="Hovde B.T."/>
            <person name="Deodato C.R."/>
            <person name="Hunsperger H.M."/>
            <person name="Ryken S.A."/>
            <person name="Yost W."/>
            <person name="Jha R.K."/>
            <person name="Patterson J."/>
            <person name="Monnat R.J. Jr."/>
            <person name="Barlow S.B."/>
            <person name="Starkenburg S.R."/>
            <person name="Cattolico R.A."/>
        </authorList>
    </citation>
    <scope>NUCLEOTIDE SEQUENCE</scope>
    <source>
        <strain evidence="9">CCMP291</strain>
    </source>
</reference>
<accession>A0A0M0J9K5</accession>
<dbReference type="GO" id="GO:0001046">
    <property type="term" value="F:core promoter sequence-specific DNA binding"/>
    <property type="evidence" value="ECO:0007669"/>
    <property type="project" value="TreeGrafter"/>
</dbReference>
<comment type="subcellular location">
    <subcellularLocation>
        <location evidence="1">Nucleus</location>
    </subcellularLocation>
</comment>
<keyword evidence="5" id="KW-0804">Transcription</keyword>
<feature type="compositionally biased region" description="Acidic residues" evidence="7">
    <location>
        <begin position="195"/>
        <end position="205"/>
    </location>
</feature>
<dbReference type="EMBL" id="JWZX01003227">
    <property type="protein sequence ID" value="KOO23012.1"/>
    <property type="molecule type" value="Genomic_DNA"/>
</dbReference>
<evidence type="ECO:0000256" key="3">
    <source>
        <dbReference type="ARBA" id="ARBA00023015"/>
    </source>
</evidence>
<dbReference type="OrthoDB" id="3437960at2759"/>
<evidence type="ECO:0000256" key="4">
    <source>
        <dbReference type="ARBA" id="ARBA00023125"/>
    </source>
</evidence>
<proteinExistence type="inferred from homology"/>
<evidence type="ECO:0000313" key="9">
    <source>
        <dbReference type="Proteomes" id="UP000037460"/>
    </source>
</evidence>
<dbReference type="GO" id="GO:0001006">
    <property type="term" value="F:RNA polymerase III type 3 promoter sequence-specific DNA binding"/>
    <property type="evidence" value="ECO:0007669"/>
    <property type="project" value="TreeGrafter"/>
</dbReference>
<protein>
    <submittedName>
        <fullName evidence="8">snRNA-activating protein complex subunit 3-like protein</fullName>
    </submittedName>
</protein>
<evidence type="ECO:0000256" key="5">
    <source>
        <dbReference type="ARBA" id="ARBA00023163"/>
    </source>
</evidence>
<comment type="similarity">
    <text evidence="2">Belongs to the SNAPC3/SRD2 family.</text>
</comment>
<keyword evidence="9" id="KW-1185">Reference proteome</keyword>
<feature type="compositionally biased region" description="Basic and acidic residues" evidence="7">
    <location>
        <begin position="180"/>
        <end position="194"/>
    </location>
</feature>
<evidence type="ECO:0000256" key="6">
    <source>
        <dbReference type="ARBA" id="ARBA00023242"/>
    </source>
</evidence>
<keyword evidence="6" id="KW-0539">Nucleus</keyword>
<dbReference type="Proteomes" id="UP000037460">
    <property type="component" value="Unassembled WGS sequence"/>
</dbReference>
<comment type="caution">
    <text evidence="8">The sequence shown here is derived from an EMBL/GenBank/DDBJ whole genome shotgun (WGS) entry which is preliminary data.</text>
</comment>
<dbReference type="GO" id="GO:0000978">
    <property type="term" value="F:RNA polymerase II cis-regulatory region sequence-specific DNA binding"/>
    <property type="evidence" value="ECO:0007669"/>
    <property type="project" value="TreeGrafter"/>
</dbReference>
<organism evidence="8 9">
    <name type="scientific">Chrysochromulina tobinii</name>
    <dbReference type="NCBI Taxonomy" id="1460289"/>
    <lineage>
        <taxon>Eukaryota</taxon>
        <taxon>Haptista</taxon>
        <taxon>Haptophyta</taxon>
        <taxon>Prymnesiophyceae</taxon>
        <taxon>Prymnesiales</taxon>
        <taxon>Chrysochromulinaceae</taxon>
        <taxon>Chrysochromulina</taxon>
    </lineage>
</organism>
<keyword evidence="3" id="KW-0805">Transcription regulation</keyword>
<dbReference type="GO" id="GO:0019185">
    <property type="term" value="C:snRNA-activating protein complex"/>
    <property type="evidence" value="ECO:0007669"/>
    <property type="project" value="TreeGrafter"/>
</dbReference>
<evidence type="ECO:0000256" key="1">
    <source>
        <dbReference type="ARBA" id="ARBA00004123"/>
    </source>
</evidence>
<evidence type="ECO:0000256" key="2">
    <source>
        <dbReference type="ARBA" id="ARBA00010410"/>
    </source>
</evidence>
<gene>
    <name evidence="8" type="ORF">Ctob_001040</name>
</gene>
<dbReference type="InterPro" id="IPR022042">
    <property type="entry name" value="snRNA-activating_su3"/>
</dbReference>
<dbReference type="GO" id="GO:0005634">
    <property type="term" value="C:nucleus"/>
    <property type="evidence" value="ECO:0007669"/>
    <property type="project" value="UniProtKB-SubCell"/>
</dbReference>
<dbReference type="PANTHER" id="PTHR13421">
    <property type="entry name" value="SNRNA-ACTIVATING PROTEIN COMPLEX SUBUNIT 3"/>
    <property type="match status" value="1"/>
</dbReference>
<dbReference type="GO" id="GO:0042795">
    <property type="term" value="P:snRNA transcription by RNA polymerase II"/>
    <property type="evidence" value="ECO:0007669"/>
    <property type="project" value="TreeGrafter"/>
</dbReference>
<sequence>MDATTLGSLTIRLGRQYLFVHHGDCEHALVFVACWLASSSSAVARQLAAVPCIIFRRKEVPMQCVVCLRAPAVWAVHGDVFADASPCYLCQRCHFHSHYTAEGEARRLDYRVYPILREDDEDEQRAVLVDGSGDGSGDGMAATDPADASAGARLGDDDALPPSAAPGAVTLLTRPGFEPRSAEHAAADNRFRLAEDDEDDEESDG</sequence>
<evidence type="ECO:0000313" key="8">
    <source>
        <dbReference type="EMBL" id="KOO23012.1"/>
    </source>
</evidence>